<accession>A0A1M7HQ68</accession>
<dbReference type="GO" id="GO:0046872">
    <property type="term" value="F:metal ion binding"/>
    <property type="evidence" value="ECO:0007669"/>
    <property type="project" value="UniProtKB-KW"/>
</dbReference>
<dbReference type="EMBL" id="FRCF01000008">
    <property type="protein sequence ID" value="SHM30559.1"/>
    <property type="molecule type" value="Genomic_DNA"/>
</dbReference>
<gene>
    <name evidence="4" type="ORF">SAMN02745189_01935</name>
</gene>
<dbReference type="OrthoDB" id="9805307at2"/>
<dbReference type="InterPro" id="IPR036663">
    <property type="entry name" value="Fumarylacetoacetase_C_sf"/>
</dbReference>
<sequence length="321" mass="35062">MGLKIVRYKKDGDLRWGVLSGEQILDVENDSGTLAEFLKEGVDQARATLDEPPSDTVDLKEAVLASPVTRPANIVCQGANYSSHRQESGMTADRPEFNLIFGKADSALCSHDSDVIRPAGVKLLDYEIELGLIIGNDISGPVDVTNENLHHHVAGLVIMNDISARDVQLPEGQWLRGKSYRTFAPAGPFLYILDEDEYPKIHDLELNLWVNDELRQSANTNQLLFKPEETLTELSRVMDFSPGDVLLTGTPGGVAMNLSKADLEAATKITSPLSGKVEGFLDAQTDNTDYLKDGDVIRASIKSTDASIDLGEQKNKVVAQK</sequence>
<dbReference type="PANTHER" id="PTHR42796">
    <property type="entry name" value="FUMARYLACETOACETATE HYDROLASE DOMAIN-CONTAINING PROTEIN 2A-RELATED"/>
    <property type="match status" value="1"/>
</dbReference>
<keyword evidence="5" id="KW-1185">Reference proteome</keyword>
<evidence type="ECO:0000256" key="1">
    <source>
        <dbReference type="ARBA" id="ARBA00010211"/>
    </source>
</evidence>
<dbReference type="InterPro" id="IPR011234">
    <property type="entry name" value="Fumarylacetoacetase-like_C"/>
</dbReference>
<dbReference type="PANTHER" id="PTHR42796:SF4">
    <property type="entry name" value="FUMARYLACETOACETATE HYDROLASE DOMAIN-CONTAINING PROTEIN 2A"/>
    <property type="match status" value="1"/>
</dbReference>
<organism evidence="4 5">
    <name type="scientific">Lacicoccus alkaliphilus DSM 16010</name>
    <dbReference type="NCBI Taxonomy" id="1123231"/>
    <lineage>
        <taxon>Bacteria</taxon>
        <taxon>Bacillati</taxon>
        <taxon>Bacillota</taxon>
        <taxon>Bacilli</taxon>
        <taxon>Bacillales</taxon>
        <taxon>Salinicoccaceae</taxon>
        <taxon>Lacicoccus</taxon>
    </lineage>
</organism>
<dbReference type="STRING" id="1123231.SAMN02745189_01935"/>
<dbReference type="GO" id="GO:0044281">
    <property type="term" value="P:small molecule metabolic process"/>
    <property type="evidence" value="ECO:0007669"/>
    <property type="project" value="UniProtKB-ARBA"/>
</dbReference>
<reference evidence="4 5" key="1">
    <citation type="submission" date="2016-11" db="EMBL/GenBank/DDBJ databases">
        <authorList>
            <person name="Jaros S."/>
            <person name="Januszkiewicz K."/>
            <person name="Wedrychowicz H."/>
        </authorList>
    </citation>
    <scope>NUCLEOTIDE SEQUENCE [LARGE SCALE GENOMIC DNA]</scope>
    <source>
        <strain evidence="4 5">DSM 16010</strain>
    </source>
</reference>
<keyword evidence="2" id="KW-0479">Metal-binding</keyword>
<dbReference type="InterPro" id="IPR051121">
    <property type="entry name" value="FAH"/>
</dbReference>
<dbReference type="RefSeq" id="WP_072710365.1">
    <property type="nucleotide sequence ID" value="NZ_FRCF01000008.1"/>
</dbReference>
<evidence type="ECO:0000313" key="5">
    <source>
        <dbReference type="Proteomes" id="UP000184206"/>
    </source>
</evidence>
<feature type="domain" description="Fumarylacetoacetase-like C-terminal" evidence="3">
    <location>
        <begin position="74"/>
        <end position="318"/>
    </location>
</feature>
<protein>
    <submittedName>
        <fullName evidence="4">2-keto-4-pentenoate hydratase/2-oxohepta-3-ene-1,7-dioic acid hydratase (Catechol pathway)</fullName>
    </submittedName>
</protein>
<dbReference type="SUPFAM" id="SSF56529">
    <property type="entry name" value="FAH"/>
    <property type="match status" value="1"/>
</dbReference>
<evidence type="ECO:0000259" key="3">
    <source>
        <dbReference type="Pfam" id="PF01557"/>
    </source>
</evidence>
<name>A0A1M7HQ68_9BACL</name>
<evidence type="ECO:0000256" key="2">
    <source>
        <dbReference type="ARBA" id="ARBA00022723"/>
    </source>
</evidence>
<dbReference type="Proteomes" id="UP000184206">
    <property type="component" value="Unassembled WGS sequence"/>
</dbReference>
<proteinExistence type="inferred from homology"/>
<dbReference type="GO" id="GO:0003824">
    <property type="term" value="F:catalytic activity"/>
    <property type="evidence" value="ECO:0007669"/>
    <property type="project" value="InterPro"/>
</dbReference>
<dbReference type="Gene3D" id="3.90.850.10">
    <property type="entry name" value="Fumarylacetoacetase-like, C-terminal domain"/>
    <property type="match status" value="1"/>
</dbReference>
<evidence type="ECO:0000313" key="4">
    <source>
        <dbReference type="EMBL" id="SHM30559.1"/>
    </source>
</evidence>
<comment type="similarity">
    <text evidence="1">Belongs to the FAH family.</text>
</comment>
<dbReference type="AlphaFoldDB" id="A0A1M7HQ68"/>
<dbReference type="Pfam" id="PF01557">
    <property type="entry name" value="FAA_hydrolase"/>
    <property type="match status" value="1"/>
</dbReference>